<dbReference type="Proteomes" id="UP000674318">
    <property type="component" value="Unassembled WGS sequence"/>
</dbReference>
<feature type="region of interest" description="Disordered" evidence="2">
    <location>
        <begin position="1"/>
        <end position="154"/>
    </location>
</feature>
<feature type="coiled-coil region" evidence="1">
    <location>
        <begin position="264"/>
        <end position="429"/>
    </location>
</feature>
<gene>
    <name evidence="3" type="ORF">JKF63_01659</name>
</gene>
<name>A0A836H549_9TRYP</name>
<proteinExistence type="predicted"/>
<dbReference type="OrthoDB" id="248885at2759"/>
<feature type="region of interest" description="Disordered" evidence="2">
    <location>
        <begin position="472"/>
        <end position="521"/>
    </location>
</feature>
<feature type="region of interest" description="Disordered" evidence="2">
    <location>
        <begin position="665"/>
        <end position="727"/>
    </location>
</feature>
<dbReference type="GeneID" id="94287782"/>
<feature type="compositionally biased region" description="Basic residues" evidence="2">
    <location>
        <begin position="873"/>
        <end position="886"/>
    </location>
</feature>
<feature type="compositionally biased region" description="Polar residues" evidence="2">
    <location>
        <begin position="109"/>
        <end position="123"/>
    </location>
</feature>
<evidence type="ECO:0000313" key="4">
    <source>
        <dbReference type="Proteomes" id="UP000674318"/>
    </source>
</evidence>
<feature type="compositionally biased region" description="Low complexity" evidence="2">
    <location>
        <begin position="34"/>
        <end position="45"/>
    </location>
</feature>
<organism evidence="3 4">
    <name type="scientific">Porcisia hertigi</name>
    <dbReference type="NCBI Taxonomy" id="2761500"/>
    <lineage>
        <taxon>Eukaryota</taxon>
        <taxon>Discoba</taxon>
        <taxon>Euglenozoa</taxon>
        <taxon>Kinetoplastea</taxon>
        <taxon>Metakinetoplastina</taxon>
        <taxon>Trypanosomatida</taxon>
        <taxon>Trypanosomatidae</taxon>
        <taxon>Leishmaniinae</taxon>
        <taxon>Porcisia</taxon>
    </lineage>
</organism>
<feature type="compositionally biased region" description="Polar residues" evidence="2">
    <location>
        <begin position="702"/>
        <end position="711"/>
    </location>
</feature>
<comment type="caution">
    <text evidence="3">The sequence shown here is derived from an EMBL/GenBank/DDBJ whole genome shotgun (WGS) entry which is preliminary data.</text>
</comment>
<evidence type="ECO:0000313" key="3">
    <source>
        <dbReference type="EMBL" id="KAG5493827.1"/>
    </source>
</evidence>
<dbReference type="AlphaFoldDB" id="A0A836H549"/>
<feature type="compositionally biased region" description="Low complexity" evidence="2">
    <location>
        <begin position="142"/>
        <end position="153"/>
    </location>
</feature>
<evidence type="ECO:0000256" key="2">
    <source>
        <dbReference type="SAM" id="MobiDB-lite"/>
    </source>
</evidence>
<dbReference type="EMBL" id="JAFJZO010000034">
    <property type="protein sequence ID" value="KAG5493827.1"/>
    <property type="molecule type" value="Genomic_DNA"/>
</dbReference>
<feature type="region of interest" description="Disordered" evidence="2">
    <location>
        <begin position="873"/>
        <end position="917"/>
    </location>
</feature>
<keyword evidence="4" id="KW-1185">Reference proteome</keyword>
<sequence>MTDADSIDTPPRVVPQTAPGVSPVTIGVMDRSNQLQQQRGLDLQDVFQPSKTEGGQTEHRETERQRSDNRSSTSSSSSCMVYKPSMTVTASRARVPSKDILYGRRTDPQHSTSPSRMTVTSPFVGNRDNTHSGHETSQLDLPPTSSSASPGPSLAQRYRENAATAHTVAASVASTSAKSTSPSRRSRIAKFIVDVEGDPDVSTDALLKRMQAKEREFDAKIHQIHHTFQNAGEQLVVRDQIISHLKEELASLRTEASRIPKEYHAREEKLLLRVETMMNELSEEQRRAHHARRSAEEDVGGVRESLQTAEQQLAQQQRISDDLLRQLRASDKALQEEKQRHTTALAESRRAYEAKLSELQRTFRSMEKEVAKSRSRLEDVEKDRCQQQAKLLELELSGRRRLSSETVKAKELLTENEALRDEVEVVRLSMARLLRLMSEVPAMSEYLQWNELSSEFVFLGYPTRYFDTSYRGRGVASSPSSSWRTGSRGASPRQQQRSPARRHGAGGTAGDDTSLYKHGPSRHSSGYYHDANVSSVSVGDTGVEDGVYAGVAASLSKNVWLNGRWAQEMLSIIAAENNFTRLKRIKLLELEEAAQLSEQLPSARDVLECRQPEHHYWIPYAVFMEAQKFKNKYYPRLPAMSHFSPFLIQLNKIWRTKLQDRLRVMQQQKQQQQRSSHVGCSTAEDSRYSMGTRTRGSDTGDQRSSSTSRLTNRCDVAPPPKPGDLFSEWTRQESRMDEIRAEHHRLRREVRLHVSSQKSLQLFRLYDDLVRGAHQTIGDVLRLAEDLYDNASAQHYSGAEDREHASASALCETKQQMQPSEEITGLVAARDQLLRIVEQASERVCDVGDSLSNRMMSYYNDLHQLIHMLHHHIRQARERSRHKTRAHVSNDGTESNSSASSSTAQSSGGASNTLSSTAELQRRPLGLLWDQYGMARGAGADGDRAEDAATVPGAGNSDALLKLAASVLDFGEEVRREVTQATAALHVVAEQAMKEAAQCHGA</sequence>
<accession>A0A836H549</accession>
<keyword evidence="1" id="KW-0175">Coiled coil</keyword>
<protein>
    <submittedName>
        <fullName evidence="3">Uncharacterized protein</fullName>
    </submittedName>
</protein>
<dbReference type="KEGG" id="phet:94287782"/>
<feature type="compositionally biased region" description="Low complexity" evidence="2">
    <location>
        <begin position="889"/>
        <end position="913"/>
    </location>
</feature>
<evidence type="ECO:0000256" key="1">
    <source>
        <dbReference type="SAM" id="Coils"/>
    </source>
</evidence>
<reference evidence="3 4" key="1">
    <citation type="submission" date="2021-02" db="EMBL/GenBank/DDBJ databases">
        <title>Porcisia hertigi Genome sequencing and assembly.</title>
        <authorList>
            <person name="Almutairi H."/>
            <person name="Gatherer D."/>
        </authorList>
    </citation>
    <scope>NUCLEOTIDE SEQUENCE [LARGE SCALE GENOMIC DNA]</scope>
    <source>
        <strain evidence="3 4">C119</strain>
    </source>
</reference>
<dbReference type="RefSeq" id="XP_067753862.1">
    <property type="nucleotide sequence ID" value="XM_067897705.1"/>
</dbReference>
<feature type="compositionally biased region" description="Basic and acidic residues" evidence="2">
    <location>
        <begin position="56"/>
        <end position="69"/>
    </location>
</feature>